<dbReference type="EMBL" id="JAANYN010000003">
    <property type="protein sequence ID" value="NHE57107.1"/>
    <property type="molecule type" value="Genomic_DNA"/>
</dbReference>
<accession>A0ABX0H9M2</accession>
<dbReference type="Gene3D" id="1.25.40.10">
    <property type="entry name" value="Tetratricopeptide repeat domain"/>
    <property type="match status" value="1"/>
</dbReference>
<sequence length="319" mass="36147">MEYSLFFLAIKYLALFLFVFLGSATFPQYPVLTISSVPSSTEVSLNPLTKYKASQSDEPGQHSRHRPKTPVYKVRISFSASEYFTDELKQLYTTNTIEIVGYILEHLRTLGCLESDLTIKMIQAQYDVLQAAIEQEAEREPLSSSEVDSAMNDGNYHEAIRLLKVAMDGETDGFRKGMHSFQIASIQYKELGLFEQAHNNARQAAELAGNFGKTCLLLGDIYLRMSRTCGESWQERLAVIAAIEKYEHARKIDTTVVIEANRRILNLKGSLPLREDAFQRSVNPGDKILVGWASMKPSRFAFNNSRFYLFSLSSFFVLN</sequence>
<keyword evidence="2" id="KW-1185">Reference proteome</keyword>
<protein>
    <recommendedName>
        <fullName evidence="3">Tetratricopeptide repeat protein</fullName>
    </recommendedName>
</protein>
<proteinExistence type="predicted"/>
<evidence type="ECO:0008006" key="3">
    <source>
        <dbReference type="Google" id="ProtNLM"/>
    </source>
</evidence>
<comment type="caution">
    <text evidence="1">The sequence shown here is derived from an EMBL/GenBank/DDBJ whole genome shotgun (WGS) entry which is preliminary data.</text>
</comment>
<dbReference type="RefSeq" id="WP_166146276.1">
    <property type="nucleotide sequence ID" value="NZ_JAANYN010000003.1"/>
</dbReference>
<organism evidence="1 2">
    <name type="scientific">Cyclobacterium plantarum</name>
    <dbReference type="NCBI Taxonomy" id="2716263"/>
    <lineage>
        <taxon>Bacteria</taxon>
        <taxon>Pseudomonadati</taxon>
        <taxon>Bacteroidota</taxon>
        <taxon>Cytophagia</taxon>
        <taxon>Cytophagales</taxon>
        <taxon>Cyclobacteriaceae</taxon>
        <taxon>Cyclobacterium</taxon>
    </lineage>
</organism>
<reference evidence="1 2" key="1">
    <citation type="submission" date="2020-03" db="EMBL/GenBank/DDBJ databases">
        <title>Cyclobacterium plantarum sp. nov., a marine bacterium isolated from a coastal-marine wetland.</title>
        <authorList>
            <person name="Sanchez-Porro C."/>
            <person name="Ventosa A."/>
            <person name="Amoozegar M."/>
        </authorList>
    </citation>
    <scope>NUCLEOTIDE SEQUENCE [LARGE SCALE GENOMIC DNA]</scope>
    <source>
        <strain evidence="1 2">GBPx2</strain>
    </source>
</reference>
<name>A0ABX0H9M2_9BACT</name>
<dbReference type="Proteomes" id="UP000649799">
    <property type="component" value="Unassembled WGS sequence"/>
</dbReference>
<evidence type="ECO:0000313" key="2">
    <source>
        <dbReference type="Proteomes" id="UP000649799"/>
    </source>
</evidence>
<dbReference type="InterPro" id="IPR011990">
    <property type="entry name" value="TPR-like_helical_dom_sf"/>
</dbReference>
<dbReference type="SUPFAM" id="SSF48452">
    <property type="entry name" value="TPR-like"/>
    <property type="match status" value="1"/>
</dbReference>
<evidence type="ECO:0000313" key="1">
    <source>
        <dbReference type="EMBL" id="NHE57107.1"/>
    </source>
</evidence>
<gene>
    <name evidence="1" type="ORF">G9Q97_09805</name>
</gene>